<accession>A0A0R2CPX4</accession>
<dbReference type="GO" id="GO:0010181">
    <property type="term" value="F:FMN binding"/>
    <property type="evidence" value="ECO:0007669"/>
    <property type="project" value="InterPro"/>
</dbReference>
<dbReference type="AlphaFoldDB" id="A0A0R2CPX4"/>
<dbReference type="Proteomes" id="UP000051131">
    <property type="component" value="Unassembled WGS sequence"/>
</dbReference>
<comment type="caution">
    <text evidence="1">The sequence shown here is derived from an EMBL/GenBank/DDBJ whole genome shotgun (WGS) entry which is preliminary data.</text>
</comment>
<organism evidence="1 2">
    <name type="scientific">Liquorilactobacillus cacaonum DSM 21116</name>
    <dbReference type="NCBI Taxonomy" id="1423729"/>
    <lineage>
        <taxon>Bacteria</taxon>
        <taxon>Bacillati</taxon>
        <taxon>Bacillota</taxon>
        <taxon>Bacilli</taxon>
        <taxon>Lactobacillales</taxon>
        <taxon>Lactobacillaceae</taxon>
        <taxon>Liquorilactobacillus</taxon>
    </lineage>
</organism>
<dbReference type="NCBIfam" id="TIGR00333">
    <property type="entry name" value="nrdI"/>
    <property type="match status" value="1"/>
</dbReference>
<dbReference type="Gene3D" id="3.40.50.360">
    <property type="match status" value="1"/>
</dbReference>
<dbReference type="PATRIC" id="fig|1423729.3.peg.1382"/>
<sequence length="127" mass="14494">MKIVFFSVTGQTRRFISKLNLQSVEITPTNPFIEVSEPYILVVPTYEKEITEPVEDFLNYSVNRQNLLAVAGTGNRNFAELFVFTAKDIAHDYQVPLVYTFEFSGTSKDVMNFKKVVNEIDTKTIGQ</sequence>
<dbReference type="OrthoDB" id="350535at2"/>
<dbReference type="PANTHER" id="PTHR37297">
    <property type="entry name" value="PROTEIN NRDI"/>
    <property type="match status" value="1"/>
</dbReference>
<gene>
    <name evidence="1" type="ORF">FC80_GL001361</name>
</gene>
<dbReference type="STRING" id="1423729.FC80_GL001361"/>
<keyword evidence="2" id="KW-1185">Reference proteome</keyword>
<dbReference type="PIRSF" id="PIRSF005087">
    <property type="entry name" value="NrdI"/>
    <property type="match status" value="1"/>
</dbReference>
<name>A0A0R2CPX4_9LACO</name>
<evidence type="ECO:0000313" key="1">
    <source>
        <dbReference type="EMBL" id="KRM90457.1"/>
    </source>
</evidence>
<evidence type="ECO:0000313" key="2">
    <source>
        <dbReference type="Proteomes" id="UP000051131"/>
    </source>
</evidence>
<dbReference type="RefSeq" id="WP_057829572.1">
    <property type="nucleotide sequence ID" value="NZ_AYZE01000015.1"/>
</dbReference>
<reference evidence="1 2" key="1">
    <citation type="journal article" date="2015" name="Genome Announc.">
        <title>Expanding the biotechnology potential of lactobacilli through comparative genomics of 213 strains and associated genera.</title>
        <authorList>
            <person name="Sun Z."/>
            <person name="Harris H.M."/>
            <person name="McCann A."/>
            <person name="Guo C."/>
            <person name="Argimon S."/>
            <person name="Zhang W."/>
            <person name="Yang X."/>
            <person name="Jeffery I.B."/>
            <person name="Cooney J.C."/>
            <person name="Kagawa T.F."/>
            <person name="Liu W."/>
            <person name="Song Y."/>
            <person name="Salvetti E."/>
            <person name="Wrobel A."/>
            <person name="Rasinkangas P."/>
            <person name="Parkhill J."/>
            <person name="Rea M.C."/>
            <person name="O'Sullivan O."/>
            <person name="Ritari J."/>
            <person name="Douillard F.P."/>
            <person name="Paul Ross R."/>
            <person name="Yang R."/>
            <person name="Briner A.E."/>
            <person name="Felis G.E."/>
            <person name="de Vos W.M."/>
            <person name="Barrangou R."/>
            <person name="Klaenhammer T.R."/>
            <person name="Caufield P.W."/>
            <person name="Cui Y."/>
            <person name="Zhang H."/>
            <person name="O'Toole P.W."/>
        </authorList>
    </citation>
    <scope>NUCLEOTIDE SEQUENCE [LARGE SCALE GENOMIC DNA]</scope>
    <source>
        <strain evidence="1 2">DSM 21116</strain>
    </source>
</reference>
<dbReference type="Pfam" id="PF07972">
    <property type="entry name" value="Flavodoxin_NdrI"/>
    <property type="match status" value="1"/>
</dbReference>
<proteinExistence type="predicted"/>
<dbReference type="InterPro" id="IPR029039">
    <property type="entry name" value="Flavoprotein-like_sf"/>
</dbReference>
<dbReference type="InterPro" id="IPR004465">
    <property type="entry name" value="RNR_NrdI"/>
</dbReference>
<protein>
    <submittedName>
        <fullName evidence="1">Ribonucleotide reductase stimulatory protein</fullName>
    </submittedName>
</protein>
<dbReference type="PANTHER" id="PTHR37297:SF1">
    <property type="entry name" value="PROTEIN NRDI"/>
    <property type="match status" value="1"/>
</dbReference>
<dbReference type="EMBL" id="AYZE01000015">
    <property type="protein sequence ID" value="KRM90457.1"/>
    <property type="molecule type" value="Genomic_DNA"/>
</dbReference>
<dbReference type="SUPFAM" id="SSF52218">
    <property type="entry name" value="Flavoproteins"/>
    <property type="match status" value="1"/>
</dbReference>